<sequence length="112" mass="11968">FFCGPTNQGQGARLISGTKVAPAVTVLEQPSGVYVRKYNFVPDDVEWACTGVVATILNGEAVPLVQNRITDAGFKDLVVIHLGADKVLIRCSASVDVVSIVNNAKEFFGLFL</sequence>
<keyword evidence="2" id="KW-1185">Reference proteome</keyword>
<proteinExistence type="predicted"/>
<dbReference type="EMBL" id="LXQA010220458">
    <property type="protein sequence ID" value="MCI35119.1"/>
    <property type="molecule type" value="Genomic_DNA"/>
</dbReference>
<comment type="caution">
    <text evidence="1">The sequence shown here is derived from an EMBL/GenBank/DDBJ whole genome shotgun (WGS) entry which is preliminary data.</text>
</comment>
<organism evidence="1 2">
    <name type="scientific">Trifolium medium</name>
    <dbReference type="NCBI Taxonomy" id="97028"/>
    <lineage>
        <taxon>Eukaryota</taxon>
        <taxon>Viridiplantae</taxon>
        <taxon>Streptophyta</taxon>
        <taxon>Embryophyta</taxon>
        <taxon>Tracheophyta</taxon>
        <taxon>Spermatophyta</taxon>
        <taxon>Magnoliopsida</taxon>
        <taxon>eudicotyledons</taxon>
        <taxon>Gunneridae</taxon>
        <taxon>Pentapetalae</taxon>
        <taxon>rosids</taxon>
        <taxon>fabids</taxon>
        <taxon>Fabales</taxon>
        <taxon>Fabaceae</taxon>
        <taxon>Papilionoideae</taxon>
        <taxon>50 kb inversion clade</taxon>
        <taxon>NPAAA clade</taxon>
        <taxon>Hologalegina</taxon>
        <taxon>IRL clade</taxon>
        <taxon>Trifolieae</taxon>
        <taxon>Trifolium</taxon>
    </lineage>
</organism>
<accession>A0A392RFT8</accession>
<evidence type="ECO:0000313" key="2">
    <source>
        <dbReference type="Proteomes" id="UP000265520"/>
    </source>
</evidence>
<feature type="non-terminal residue" evidence="1">
    <location>
        <position position="1"/>
    </location>
</feature>
<dbReference type="Proteomes" id="UP000265520">
    <property type="component" value="Unassembled WGS sequence"/>
</dbReference>
<name>A0A392RFT8_9FABA</name>
<evidence type="ECO:0000313" key="1">
    <source>
        <dbReference type="EMBL" id="MCI35119.1"/>
    </source>
</evidence>
<protein>
    <submittedName>
        <fullName evidence="1">DUF4283 domain protein</fullName>
    </submittedName>
</protein>
<reference evidence="1 2" key="1">
    <citation type="journal article" date="2018" name="Front. Plant Sci.">
        <title>Red Clover (Trifolium pratense) and Zigzag Clover (T. medium) - A Picture of Genomic Similarities and Differences.</title>
        <authorList>
            <person name="Dluhosova J."/>
            <person name="Istvanek J."/>
            <person name="Nedelnik J."/>
            <person name="Repkova J."/>
        </authorList>
    </citation>
    <scope>NUCLEOTIDE SEQUENCE [LARGE SCALE GENOMIC DNA]</scope>
    <source>
        <strain evidence="2">cv. 10/8</strain>
        <tissue evidence="1">Leaf</tissue>
    </source>
</reference>
<dbReference type="AlphaFoldDB" id="A0A392RFT8"/>